<dbReference type="Pfam" id="PF13356">
    <property type="entry name" value="Arm-DNA-bind_3"/>
    <property type="match status" value="1"/>
</dbReference>
<dbReference type="GO" id="GO:0003677">
    <property type="term" value="F:DNA binding"/>
    <property type="evidence" value="ECO:0007669"/>
    <property type="project" value="UniProtKB-UniRule"/>
</dbReference>
<dbReference type="InterPro" id="IPR050808">
    <property type="entry name" value="Phage_Integrase"/>
</dbReference>
<accession>A0A0S1B157</accession>
<dbReference type="GO" id="GO:0006310">
    <property type="term" value="P:DNA recombination"/>
    <property type="evidence" value="ECO:0007669"/>
    <property type="project" value="UniProtKB-KW"/>
</dbReference>
<dbReference type="Pfam" id="PF00589">
    <property type="entry name" value="Phage_integrase"/>
    <property type="match status" value="1"/>
</dbReference>
<dbReference type="InterPro" id="IPR053876">
    <property type="entry name" value="Phage_int_M"/>
</dbReference>
<evidence type="ECO:0000256" key="1">
    <source>
        <dbReference type="ARBA" id="ARBA00008857"/>
    </source>
</evidence>
<comment type="similarity">
    <text evidence="1">Belongs to the 'phage' integrase family.</text>
</comment>
<feature type="domain" description="Core-binding (CB)" evidence="8">
    <location>
        <begin position="101"/>
        <end position="182"/>
    </location>
</feature>
<feature type="domain" description="Tyr recombinase" evidence="7">
    <location>
        <begin position="213"/>
        <end position="385"/>
    </location>
</feature>
<dbReference type="SUPFAM" id="SSF56349">
    <property type="entry name" value="DNA breaking-rejoining enzymes"/>
    <property type="match status" value="1"/>
</dbReference>
<evidence type="ECO:0000313" key="10">
    <source>
        <dbReference type="Proteomes" id="UP000061010"/>
    </source>
</evidence>
<dbReference type="InterPro" id="IPR011010">
    <property type="entry name" value="DNA_brk_join_enz"/>
</dbReference>
<keyword evidence="10" id="KW-1185">Reference proteome</keyword>
<dbReference type="InterPro" id="IPR044068">
    <property type="entry name" value="CB"/>
</dbReference>
<dbReference type="PANTHER" id="PTHR30629">
    <property type="entry name" value="PROPHAGE INTEGRASE"/>
    <property type="match status" value="1"/>
</dbReference>
<keyword evidence="2" id="KW-0229">DNA integration</keyword>
<evidence type="ECO:0000313" key="9">
    <source>
        <dbReference type="EMBL" id="ALJ28729.1"/>
    </source>
</evidence>
<feature type="region of interest" description="Disordered" evidence="6">
    <location>
        <begin position="77"/>
        <end position="96"/>
    </location>
</feature>
<sequence>MAGLHKLSAGFVDSARRGKLSPGHYADGGGLMLAVANTGSCSWVFRFQRDGKRRELGLGGLITTSLALARSKAAEMREALGRGDTPKPARQSRKEAQAQVMTFKQCAHALIESKRAGWKNVKHADQWVSTLETYAMPVFGPQNVADIDTPSVLRVIEPLWTTKPETASRLRGRIENILDWATTRGYRSGDNPARWRGHLEHLLAAPSKVKRVQHHPALPWGDLPSFMHDLRQRDGTAARALEFSILTAARSGEVRGATWGEIDLSTHIWTIPATRMKADREQRVPLTSPVMELLGAIPQGGPGDLLFPGARGAPLSDMSLTAVLRRMQRADITVHGFRSSFRDWAGETTPHPREVIEHALAHQIRDRAEAAYARGDLMKKRRALMNDWASFAQSGSATKQMAPVK</sequence>
<dbReference type="InterPro" id="IPR025166">
    <property type="entry name" value="Integrase_DNA_bind_dom"/>
</dbReference>
<organism evidence="9 10">
    <name type="scientific">Stenotrophomonas acidaminiphila</name>
    <dbReference type="NCBI Taxonomy" id="128780"/>
    <lineage>
        <taxon>Bacteria</taxon>
        <taxon>Pseudomonadati</taxon>
        <taxon>Pseudomonadota</taxon>
        <taxon>Gammaproteobacteria</taxon>
        <taxon>Lysobacterales</taxon>
        <taxon>Lysobacteraceae</taxon>
        <taxon>Stenotrophomonas</taxon>
    </lineage>
</organism>
<dbReference type="Gene3D" id="3.30.160.390">
    <property type="entry name" value="Integrase, DNA-binding domain"/>
    <property type="match status" value="1"/>
</dbReference>
<dbReference type="InterPro" id="IPR002104">
    <property type="entry name" value="Integrase_catalytic"/>
</dbReference>
<keyword evidence="3 5" id="KW-0238">DNA-binding</keyword>
<reference evidence="9 10" key="1">
    <citation type="journal article" date="2015" name="Genome Announc.">
        <title>Complete Genome Sequencing of Stenotrophomonas acidaminiphila ZAC14D2_NAIMI4_2, a Multidrug-Resistant Strain Isolated from Sediments of a Polluted River in Mexico, Uncovers New Antibiotic Resistance Genes and a Novel Class-II Lasso Peptide Biosynthesis Gene Cluster.</title>
        <authorList>
            <person name="Vinuesa P."/>
            <person name="Ochoa-Sanchez L.E."/>
        </authorList>
    </citation>
    <scope>NUCLEOTIDE SEQUENCE [LARGE SCALE GENOMIC DNA]</scope>
    <source>
        <strain evidence="9 10">ZAC14D2_NAIMI4_2</strain>
    </source>
</reference>
<evidence type="ECO:0000259" key="8">
    <source>
        <dbReference type="PROSITE" id="PS51900"/>
    </source>
</evidence>
<dbReference type="Pfam" id="PF22022">
    <property type="entry name" value="Phage_int_M"/>
    <property type="match status" value="1"/>
</dbReference>
<dbReference type="Gene3D" id="1.10.443.10">
    <property type="entry name" value="Intergrase catalytic core"/>
    <property type="match status" value="1"/>
</dbReference>
<evidence type="ECO:0000256" key="6">
    <source>
        <dbReference type="SAM" id="MobiDB-lite"/>
    </source>
</evidence>
<evidence type="ECO:0000259" key="7">
    <source>
        <dbReference type="PROSITE" id="PS51898"/>
    </source>
</evidence>
<dbReference type="InterPro" id="IPR038488">
    <property type="entry name" value="Integrase_DNA-bd_sf"/>
</dbReference>
<proteinExistence type="inferred from homology"/>
<name>A0A0S1B157_9GAMM</name>
<dbReference type="PANTHER" id="PTHR30629:SF2">
    <property type="entry name" value="PROPHAGE INTEGRASE INTS-RELATED"/>
    <property type="match status" value="1"/>
</dbReference>
<dbReference type="OrthoDB" id="9795573at2"/>
<dbReference type="AlphaFoldDB" id="A0A0S1B157"/>
<dbReference type="KEGG" id="sacz:AOT14_23620"/>
<dbReference type="PROSITE" id="PS51900">
    <property type="entry name" value="CB"/>
    <property type="match status" value="1"/>
</dbReference>
<protein>
    <submittedName>
        <fullName evidence="9">Integrase</fullName>
    </submittedName>
</protein>
<dbReference type="PROSITE" id="PS51898">
    <property type="entry name" value="TYR_RECOMBINASE"/>
    <property type="match status" value="1"/>
</dbReference>
<dbReference type="InterPro" id="IPR013762">
    <property type="entry name" value="Integrase-like_cat_sf"/>
</dbReference>
<evidence type="ECO:0000256" key="4">
    <source>
        <dbReference type="ARBA" id="ARBA00023172"/>
    </source>
</evidence>
<dbReference type="GO" id="GO:0015074">
    <property type="term" value="P:DNA integration"/>
    <property type="evidence" value="ECO:0007669"/>
    <property type="project" value="UniProtKB-KW"/>
</dbReference>
<evidence type="ECO:0000256" key="2">
    <source>
        <dbReference type="ARBA" id="ARBA00022908"/>
    </source>
</evidence>
<dbReference type="InterPro" id="IPR010998">
    <property type="entry name" value="Integrase_recombinase_N"/>
</dbReference>
<dbReference type="EMBL" id="CP012900">
    <property type="protein sequence ID" value="ALJ28729.1"/>
    <property type="molecule type" value="Genomic_DNA"/>
</dbReference>
<dbReference type="Gene3D" id="1.10.150.130">
    <property type="match status" value="1"/>
</dbReference>
<keyword evidence="4" id="KW-0233">DNA recombination</keyword>
<evidence type="ECO:0000256" key="3">
    <source>
        <dbReference type="ARBA" id="ARBA00023125"/>
    </source>
</evidence>
<dbReference type="CDD" id="cd00801">
    <property type="entry name" value="INT_P4_C"/>
    <property type="match status" value="1"/>
</dbReference>
<evidence type="ECO:0000256" key="5">
    <source>
        <dbReference type="PROSITE-ProRule" id="PRU01248"/>
    </source>
</evidence>
<dbReference type="Proteomes" id="UP000061010">
    <property type="component" value="Chromosome"/>
</dbReference>
<gene>
    <name evidence="9" type="ORF">AOT14_23620</name>
</gene>
<dbReference type="PATRIC" id="fig|128780.6.peg.2379"/>